<dbReference type="EMBL" id="KI660147">
    <property type="protein sequence ID" value="ETN77838.1"/>
    <property type="molecule type" value="Genomic_DNA"/>
</dbReference>
<feature type="region of interest" description="Disordered" evidence="1">
    <location>
        <begin position="31"/>
        <end position="60"/>
    </location>
</feature>
<evidence type="ECO:0000313" key="2">
    <source>
        <dbReference type="EMBL" id="ETN77838.1"/>
    </source>
</evidence>
<name>W2T7K6_NECAM</name>
<dbReference type="OrthoDB" id="5867820at2759"/>
<evidence type="ECO:0000313" key="3">
    <source>
        <dbReference type="Proteomes" id="UP000053676"/>
    </source>
</evidence>
<gene>
    <name evidence="2" type="ORF">NECAME_10738</name>
</gene>
<organism evidence="2 3">
    <name type="scientific">Necator americanus</name>
    <name type="common">Human hookworm</name>
    <dbReference type="NCBI Taxonomy" id="51031"/>
    <lineage>
        <taxon>Eukaryota</taxon>
        <taxon>Metazoa</taxon>
        <taxon>Ecdysozoa</taxon>
        <taxon>Nematoda</taxon>
        <taxon>Chromadorea</taxon>
        <taxon>Rhabditida</taxon>
        <taxon>Rhabditina</taxon>
        <taxon>Rhabditomorpha</taxon>
        <taxon>Strongyloidea</taxon>
        <taxon>Ancylostomatidae</taxon>
        <taxon>Bunostominae</taxon>
        <taxon>Necator</taxon>
    </lineage>
</organism>
<protein>
    <submittedName>
        <fullName evidence="2">Uncharacterized protein</fullName>
    </submittedName>
</protein>
<dbReference type="AlphaFoldDB" id="W2T7K6"/>
<evidence type="ECO:0000256" key="1">
    <source>
        <dbReference type="SAM" id="MobiDB-lite"/>
    </source>
</evidence>
<accession>W2T7K6</accession>
<dbReference type="KEGG" id="nai:NECAME_10738"/>
<reference evidence="3" key="1">
    <citation type="journal article" date="2014" name="Nat. Genet.">
        <title>Genome of the human hookworm Necator americanus.</title>
        <authorList>
            <person name="Tang Y.T."/>
            <person name="Gao X."/>
            <person name="Rosa B.A."/>
            <person name="Abubucker S."/>
            <person name="Hallsworth-Pepin K."/>
            <person name="Martin J."/>
            <person name="Tyagi R."/>
            <person name="Heizer E."/>
            <person name="Zhang X."/>
            <person name="Bhonagiri-Palsikar V."/>
            <person name="Minx P."/>
            <person name="Warren W.C."/>
            <person name="Wang Q."/>
            <person name="Zhan B."/>
            <person name="Hotez P.J."/>
            <person name="Sternberg P.W."/>
            <person name="Dougall A."/>
            <person name="Gaze S.T."/>
            <person name="Mulvenna J."/>
            <person name="Sotillo J."/>
            <person name="Ranganathan S."/>
            <person name="Rabelo E.M."/>
            <person name="Wilson R.K."/>
            <person name="Felgner P.L."/>
            <person name="Bethony J."/>
            <person name="Hawdon J.M."/>
            <person name="Gasser R.B."/>
            <person name="Loukas A."/>
            <person name="Mitreva M."/>
        </authorList>
    </citation>
    <scope>NUCLEOTIDE SEQUENCE [LARGE SCALE GENOMIC DNA]</scope>
</reference>
<sequence>MDYLESVLAIRSSFTFDEQIRFPSAFGLHAIPEEEKTPPRKRKKSIRPSRRFSMTNRDLRQLADDSQRKCQYYLMKQYHRPSSKEQDIS</sequence>
<dbReference type="Proteomes" id="UP000053676">
    <property type="component" value="Unassembled WGS sequence"/>
</dbReference>
<proteinExistence type="predicted"/>
<keyword evidence="3" id="KW-1185">Reference proteome</keyword>
<dbReference type="OMA" id="CQYYLMK"/>
<feature type="compositionally biased region" description="Basic residues" evidence="1">
    <location>
        <begin position="39"/>
        <end position="50"/>
    </location>
</feature>